<name>X1MEZ9_9ZZZZ</name>
<dbReference type="Pfam" id="PF19051">
    <property type="entry name" value="GFO_IDH_MocA_C2"/>
    <property type="match status" value="1"/>
</dbReference>
<sequence length="243" mass="27850">PPAGLDWDRWLGTASKVPYNVDRHRGYMNYYEYSGGVLARTGCHTLDLARMVIGDPQHPKSVYAAGGRIAFKDKRETPDMAAVTYDYGDFVITMDHAEFMPYMTRTIDIGEVCYGDKFPDWKQCPTKIEIYGTERMMYLGPHGGGWQVFEKNGKVVAQEFGCWDTEQHYLNFLDCVRSRQQPNCDIEQGHYSATLAHLANTALRVGNKHLIFDAQTETFLNNDDANKLLKPAYRRDYRIPEQV</sequence>
<evidence type="ECO:0008006" key="5">
    <source>
        <dbReference type="Google" id="ProtNLM"/>
    </source>
</evidence>
<dbReference type="PANTHER" id="PTHR43818">
    <property type="entry name" value="BCDNA.GH03377"/>
    <property type="match status" value="1"/>
</dbReference>
<feature type="domain" description="Gfo/Idh/MocA-like oxidoreductase bacterial type C-terminal" evidence="2">
    <location>
        <begin position="163"/>
        <end position="238"/>
    </location>
</feature>
<evidence type="ECO:0000259" key="3">
    <source>
        <dbReference type="Pfam" id="PF22725"/>
    </source>
</evidence>
<dbReference type="SUPFAM" id="SSF55347">
    <property type="entry name" value="Glyceraldehyde-3-phosphate dehydrogenase-like, C-terminal domain"/>
    <property type="match status" value="1"/>
</dbReference>
<feature type="domain" description="GFO/IDH/MocA-like oxidoreductase" evidence="3">
    <location>
        <begin position="25"/>
        <end position="134"/>
    </location>
</feature>
<keyword evidence="1" id="KW-0560">Oxidoreductase</keyword>
<dbReference type="InterPro" id="IPR050463">
    <property type="entry name" value="Gfo/Idh/MocA_oxidrdct_glycsds"/>
</dbReference>
<protein>
    <recommendedName>
        <fullName evidence="5">Gfo/Idh/MocA-like oxidoreductase bacterial type C-terminal domain-containing protein</fullName>
    </recommendedName>
</protein>
<comment type="caution">
    <text evidence="4">The sequence shown here is derived from an EMBL/GenBank/DDBJ whole genome shotgun (WGS) entry which is preliminary data.</text>
</comment>
<dbReference type="InterPro" id="IPR043906">
    <property type="entry name" value="Gfo/Idh/MocA_OxRdtase_bact_C"/>
</dbReference>
<dbReference type="GO" id="GO:0016491">
    <property type="term" value="F:oxidoreductase activity"/>
    <property type="evidence" value="ECO:0007669"/>
    <property type="project" value="UniProtKB-KW"/>
</dbReference>
<dbReference type="Pfam" id="PF22725">
    <property type="entry name" value="GFO_IDH_MocA_C3"/>
    <property type="match status" value="1"/>
</dbReference>
<evidence type="ECO:0000256" key="1">
    <source>
        <dbReference type="ARBA" id="ARBA00023002"/>
    </source>
</evidence>
<dbReference type="PANTHER" id="PTHR43818:SF11">
    <property type="entry name" value="BCDNA.GH03377"/>
    <property type="match status" value="1"/>
</dbReference>
<evidence type="ECO:0000313" key="4">
    <source>
        <dbReference type="EMBL" id="GAI30232.1"/>
    </source>
</evidence>
<proteinExistence type="predicted"/>
<gene>
    <name evidence="4" type="ORF">S06H3_26613</name>
</gene>
<reference evidence="4" key="1">
    <citation type="journal article" date="2014" name="Front. Microbiol.">
        <title>High frequency of phylogenetically diverse reductive dehalogenase-homologous genes in deep subseafloor sedimentary metagenomes.</title>
        <authorList>
            <person name="Kawai M."/>
            <person name="Futagami T."/>
            <person name="Toyoda A."/>
            <person name="Takaki Y."/>
            <person name="Nishi S."/>
            <person name="Hori S."/>
            <person name="Arai W."/>
            <person name="Tsubouchi T."/>
            <person name="Morono Y."/>
            <person name="Uchiyama I."/>
            <person name="Ito T."/>
            <person name="Fujiyama A."/>
            <person name="Inagaki F."/>
            <person name="Takami H."/>
        </authorList>
    </citation>
    <scope>NUCLEOTIDE SEQUENCE</scope>
    <source>
        <strain evidence="4">Expedition CK06-06</strain>
    </source>
</reference>
<dbReference type="InterPro" id="IPR055170">
    <property type="entry name" value="GFO_IDH_MocA-like_dom"/>
</dbReference>
<dbReference type="Gene3D" id="3.30.360.10">
    <property type="entry name" value="Dihydrodipicolinate Reductase, domain 2"/>
    <property type="match status" value="1"/>
</dbReference>
<organism evidence="4">
    <name type="scientific">marine sediment metagenome</name>
    <dbReference type="NCBI Taxonomy" id="412755"/>
    <lineage>
        <taxon>unclassified sequences</taxon>
        <taxon>metagenomes</taxon>
        <taxon>ecological metagenomes</taxon>
    </lineage>
</organism>
<dbReference type="AlphaFoldDB" id="X1MEZ9"/>
<accession>X1MEZ9</accession>
<dbReference type="EMBL" id="BARV01015398">
    <property type="protein sequence ID" value="GAI30232.1"/>
    <property type="molecule type" value="Genomic_DNA"/>
</dbReference>
<feature type="non-terminal residue" evidence="4">
    <location>
        <position position="1"/>
    </location>
</feature>
<evidence type="ECO:0000259" key="2">
    <source>
        <dbReference type="Pfam" id="PF19051"/>
    </source>
</evidence>